<evidence type="ECO:0000313" key="4">
    <source>
        <dbReference type="Proteomes" id="UP000598032"/>
    </source>
</evidence>
<accession>A0ABN7HHC2</accession>
<dbReference type="InterPro" id="IPR040079">
    <property type="entry name" value="Glutathione_S-Trfase"/>
</dbReference>
<dbReference type="PROSITE" id="PS50404">
    <property type="entry name" value="GST_NTER"/>
    <property type="match status" value="1"/>
</dbReference>
<dbReference type="InterPro" id="IPR036282">
    <property type="entry name" value="Glutathione-S-Trfase_C_sf"/>
</dbReference>
<name>A0ABN7HHC2_9BURK</name>
<comment type="caution">
    <text evidence="3">The sequence shown here is derived from an EMBL/GenBank/DDBJ whole genome shotgun (WGS) entry which is preliminary data.</text>
</comment>
<dbReference type="InterPro" id="IPR036249">
    <property type="entry name" value="Thioredoxin-like_sf"/>
</dbReference>
<dbReference type="Pfam" id="PF13417">
    <property type="entry name" value="GST_N_3"/>
    <property type="match status" value="1"/>
</dbReference>
<dbReference type="PANTHER" id="PTHR44051:SF8">
    <property type="entry name" value="GLUTATHIONE S-TRANSFERASE GSTA"/>
    <property type="match status" value="1"/>
</dbReference>
<dbReference type="PROSITE" id="PS50405">
    <property type="entry name" value="GST_CTER"/>
    <property type="match status" value="1"/>
</dbReference>
<dbReference type="PANTHER" id="PTHR44051">
    <property type="entry name" value="GLUTATHIONE S-TRANSFERASE-RELATED"/>
    <property type="match status" value="1"/>
</dbReference>
<feature type="domain" description="GST N-terminal" evidence="1">
    <location>
        <begin position="1"/>
        <end position="82"/>
    </location>
</feature>
<evidence type="ECO:0000259" key="2">
    <source>
        <dbReference type="PROSITE" id="PS50405"/>
    </source>
</evidence>
<evidence type="ECO:0000259" key="1">
    <source>
        <dbReference type="PROSITE" id="PS50404"/>
    </source>
</evidence>
<dbReference type="InterPro" id="IPR004045">
    <property type="entry name" value="Glutathione_S-Trfase_N"/>
</dbReference>
<feature type="domain" description="GST C-terminal" evidence="2">
    <location>
        <begin position="93"/>
        <end position="218"/>
    </location>
</feature>
<dbReference type="SFLD" id="SFLDG00358">
    <property type="entry name" value="Main_(cytGST)"/>
    <property type="match status" value="1"/>
</dbReference>
<dbReference type="SFLD" id="SFLDS00019">
    <property type="entry name" value="Glutathione_Transferase_(cytos"/>
    <property type="match status" value="1"/>
</dbReference>
<protein>
    <recommendedName>
        <fullName evidence="5">Glutathione S-transferase</fullName>
    </recommendedName>
</protein>
<dbReference type="Gene3D" id="3.40.30.10">
    <property type="entry name" value="Glutaredoxin"/>
    <property type="match status" value="1"/>
</dbReference>
<dbReference type="EMBL" id="CAJHCP010000001">
    <property type="protein sequence ID" value="CAD6512124.1"/>
    <property type="molecule type" value="Genomic_DNA"/>
</dbReference>
<evidence type="ECO:0000313" key="3">
    <source>
        <dbReference type="EMBL" id="CAD6512124.1"/>
    </source>
</evidence>
<keyword evidence="4" id="KW-1185">Reference proteome</keyword>
<reference evidence="3 4" key="1">
    <citation type="submission" date="2020-10" db="EMBL/GenBank/DDBJ databases">
        <authorList>
            <person name="Peeters C."/>
        </authorList>
    </citation>
    <scope>NUCLEOTIDE SEQUENCE [LARGE SCALE GENOMIC DNA]</scope>
    <source>
        <strain evidence="3 4">LMG 28140</strain>
    </source>
</reference>
<evidence type="ECO:0008006" key="5">
    <source>
        <dbReference type="Google" id="ProtNLM"/>
    </source>
</evidence>
<dbReference type="SUPFAM" id="SSF47616">
    <property type="entry name" value="GST C-terminal domain-like"/>
    <property type="match status" value="1"/>
</dbReference>
<dbReference type="Gene3D" id="1.20.1050.10">
    <property type="match status" value="1"/>
</dbReference>
<organism evidence="3 4">
    <name type="scientific">Paraburkholderia metrosideri</name>
    <dbReference type="NCBI Taxonomy" id="580937"/>
    <lineage>
        <taxon>Bacteria</taxon>
        <taxon>Pseudomonadati</taxon>
        <taxon>Pseudomonadota</taxon>
        <taxon>Betaproteobacteria</taxon>
        <taxon>Burkholderiales</taxon>
        <taxon>Burkholderiaceae</taxon>
        <taxon>Paraburkholderia</taxon>
    </lineage>
</organism>
<sequence length="218" mass="24580">MLKLYDDELCGESYKVRLMLGLLDVEYERVRIELYPSKQNRTRRFLAMNPLGTLPVLDADGVLLHGAHAILVYVARRYAGNREKHLHWLPSDDPLQFAQIQMWLDFAAQLSGVVFAARARVLQGAQSRDPKPSHEARKEARQRLRILDETCWFNEASGTPFVCGTSAPTIADVACFVPVALLDEAEIESIDYPALSRWSTRLKRVEGFTTMAGVYAAV</sequence>
<dbReference type="InterPro" id="IPR010987">
    <property type="entry name" value="Glutathione-S-Trfase_C-like"/>
</dbReference>
<gene>
    <name evidence="3" type="ORF">LMG28140_00537</name>
</gene>
<proteinExistence type="predicted"/>
<dbReference type="Proteomes" id="UP000598032">
    <property type="component" value="Unassembled WGS sequence"/>
</dbReference>
<dbReference type="RefSeq" id="WP_201640749.1">
    <property type="nucleotide sequence ID" value="NZ_CAJHCP010000001.1"/>
</dbReference>
<dbReference type="SUPFAM" id="SSF52833">
    <property type="entry name" value="Thioredoxin-like"/>
    <property type="match status" value="1"/>
</dbReference>